<dbReference type="RefSeq" id="WP_065790252.1">
    <property type="nucleotide sequence ID" value="NZ_MAUJ01000002.1"/>
</dbReference>
<dbReference type="Proteomes" id="UP000093366">
    <property type="component" value="Unassembled WGS sequence"/>
</dbReference>
<evidence type="ECO:0000313" key="3">
    <source>
        <dbReference type="Proteomes" id="UP000093366"/>
    </source>
</evidence>
<evidence type="ECO:0000313" key="2">
    <source>
        <dbReference type="EMBL" id="OCQ22047.1"/>
    </source>
</evidence>
<dbReference type="OrthoDB" id="6293440at2"/>
<dbReference type="EMBL" id="MAUJ01000002">
    <property type="protein sequence ID" value="OCQ22047.1"/>
    <property type="molecule type" value="Genomic_DNA"/>
</dbReference>
<proteinExistence type="predicted"/>
<sequence length="102" mass="11636">MNHKHLILKLPLSITLVLCTKGGYFLGAPLFAVYYYFSYKGILNSKNFTEHDKGLFKKTPYCIAIATFGGVFELMFIFALACLWYFYFIISVDPVPGENKSD</sequence>
<accession>A0A1C0TS39</accession>
<gene>
    <name evidence="2" type="ORF">A7985_09605</name>
</gene>
<feature type="transmembrane region" description="Helical" evidence="1">
    <location>
        <begin position="61"/>
        <end position="87"/>
    </location>
</feature>
<feature type="transmembrane region" description="Helical" evidence="1">
    <location>
        <begin position="12"/>
        <end position="37"/>
    </location>
</feature>
<protein>
    <submittedName>
        <fullName evidence="2">Uncharacterized protein</fullName>
    </submittedName>
</protein>
<keyword evidence="1" id="KW-0472">Membrane</keyword>
<name>A0A1C0TS39_9GAMM</name>
<dbReference type="AlphaFoldDB" id="A0A1C0TS39"/>
<reference evidence="3" key="1">
    <citation type="submission" date="2016-07" db="EMBL/GenBank/DDBJ databases">
        <authorList>
            <person name="Florea S."/>
            <person name="Webb J.S."/>
            <person name="Jaromczyk J."/>
            <person name="Schardl C.L."/>
        </authorList>
    </citation>
    <scope>NUCLEOTIDE SEQUENCE [LARGE SCALE GENOMIC DNA]</scope>
    <source>
        <strain evidence="3">IPB1</strain>
    </source>
</reference>
<organism evidence="2 3">
    <name type="scientific">Pseudoalteromonas luteoviolacea</name>
    <dbReference type="NCBI Taxonomy" id="43657"/>
    <lineage>
        <taxon>Bacteria</taxon>
        <taxon>Pseudomonadati</taxon>
        <taxon>Pseudomonadota</taxon>
        <taxon>Gammaproteobacteria</taxon>
        <taxon>Alteromonadales</taxon>
        <taxon>Pseudoalteromonadaceae</taxon>
        <taxon>Pseudoalteromonas</taxon>
    </lineage>
</organism>
<keyword evidence="1" id="KW-0812">Transmembrane</keyword>
<keyword evidence="1" id="KW-1133">Transmembrane helix</keyword>
<evidence type="ECO:0000256" key="1">
    <source>
        <dbReference type="SAM" id="Phobius"/>
    </source>
</evidence>
<comment type="caution">
    <text evidence="2">The sequence shown here is derived from an EMBL/GenBank/DDBJ whole genome shotgun (WGS) entry which is preliminary data.</text>
</comment>